<reference evidence="1" key="1">
    <citation type="submission" date="2020-04" db="EMBL/GenBank/DDBJ databases">
        <authorList>
            <person name="Alioto T."/>
            <person name="Alioto T."/>
            <person name="Gomez Garrido J."/>
        </authorList>
    </citation>
    <scope>NUCLEOTIDE SEQUENCE</scope>
    <source>
        <strain evidence="1">A484AB</strain>
    </source>
</reference>
<proteinExistence type="predicted"/>
<dbReference type="OrthoDB" id="5989318at2759"/>
<name>A0A7D9D4Y8_PARCT</name>
<gene>
    <name evidence="1" type="ORF">PACLA_8A023235</name>
</gene>
<dbReference type="Proteomes" id="UP001152795">
    <property type="component" value="Unassembled WGS sequence"/>
</dbReference>
<protein>
    <submittedName>
        <fullName evidence="1">Uncharacterized protein</fullName>
    </submittedName>
</protein>
<accession>A0A7D9D4Y8</accession>
<dbReference type="AlphaFoldDB" id="A0A7D9D4Y8"/>
<organism evidence="1 2">
    <name type="scientific">Paramuricea clavata</name>
    <name type="common">Red gorgonian</name>
    <name type="synonym">Violescent sea-whip</name>
    <dbReference type="NCBI Taxonomy" id="317549"/>
    <lineage>
        <taxon>Eukaryota</taxon>
        <taxon>Metazoa</taxon>
        <taxon>Cnidaria</taxon>
        <taxon>Anthozoa</taxon>
        <taxon>Octocorallia</taxon>
        <taxon>Malacalcyonacea</taxon>
        <taxon>Plexauridae</taxon>
        <taxon>Paramuricea</taxon>
    </lineage>
</organism>
<dbReference type="PANTHER" id="PTHR46704:SF9">
    <property type="entry name" value="BHLH DOMAIN-CONTAINING PROTEIN"/>
    <property type="match status" value="1"/>
</dbReference>
<dbReference type="EMBL" id="CACRXK020000026">
    <property type="protein sequence ID" value="CAB3977032.1"/>
    <property type="molecule type" value="Genomic_DNA"/>
</dbReference>
<keyword evidence="2" id="KW-1185">Reference proteome</keyword>
<dbReference type="PANTHER" id="PTHR46704">
    <property type="entry name" value="CXC DOMAIN-CONTAINING PROTEIN-RELATED"/>
    <property type="match status" value="1"/>
</dbReference>
<comment type="caution">
    <text evidence="1">The sequence shown here is derived from an EMBL/GenBank/DDBJ whole genome shotgun (WGS) entry which is preliminary data.</text>
</comment>
<evidence type="ECO:0000313" key="1">
    <source>
        <dbReference type="EMBL" id="CAB3977032.1"/>
    </source>
</evidence>
<evidence type="ECO:0000313" key="2">
    <source>
        <dbReference type="Proteomes" id="UP001152795"/>
    </source>
</evidence>
<sequence length="326" mass="37149">MVHDVEKEDASSYKKARLKDRLKHRFPQLIFHQPRRQNTSEIVLVEDLSSGDIAESHVQMKNDLDLYNSTEKFQDSCDNKFPDPEQDEQRIQFNFFYDTALELRHLVQDGPEFDSVWPPLSVEINFSSVEKMIPPRLYNFFAWMLGMSDDPQISSYVTLSRKNKAKVLAIIQDCIFVGSGGRKQTPKSLALTMTTRQITGSQALTEILSGFGYCASHSVALSYEPALALLNLKNDFSIPSGIREGVHTTLVWDNIDFGEETRSGKDTTHIANGIIIQPEMNTAIPSVEEKDLIQRLLLLENERRHASKRHAVKSSMFVPFKIWANK</sequence>